<feature type="transmembrane region" description="Helical" evidence="1">
    <location>
        <begin position="251"/>
        <end position="272"/>
    </location>
</feature>
<evidence type="ECO:0000256" key="1">
    <source>
        <dbReference type="SAM" id="Phobius"/>
    </source>
</evidence>
<keyword evidence="1" id="KW-0812">Transmembrane</keyword>
<dbReference type="STRING" id="1802730.A2591_02815"/>
<protein>
    <recommendedName>
        <fullName evidence="4">TrbL/VirB6 plasmid conjugal transfer protein</fullName>
    </recommendedName>
</protein>
<feature type="transmembrane region" description="Helical" evidence="1">
    <location>
        <begin position="224"/>
        <end position="244"/>
    </location>
</feature>
<reference evidence="2 3" key="1">
    <citation type="journal article" date="2016" name="Nat. Commun.">
        <title>Thousands of microbial genomes shed light on interconnected biogeochemical processes in an aquifer system.</title>
        <authorList>
            <person name="Anantharaman K."/>
            <person name="Brown C.T."/>
            <person name="Hug L.A."/>
            <person name="Sharon I."/>
            <person name="Castelle C.J."/>
            <person name="Probst A.J."/>
            <person name="Thomas B.C."/>
            <person name="Singh A."/>
            <person name="Wilkins M.J."/>
            <person name="Karaoz U."/>
            <person name="Brodie E.L."/>
            <person name="Williams K.H."/>
            <person name="Hubbard S.S."/>
            <person name="Banfield J.F."/>
        </authorList>
    </citation>
    <scope>NUCLEOTIDE SEQUENCE [LARGE SCALE GENOMIC DNA]</scope>
</reference>
<evidence type="ECO:0000313" key="2">
    <source>
        <dbReference type="EMBL" id="OHA84631.1"/>
    </source>
</evidence>
<evidence type="ECO:0008006" key="4">
    <source>
        <dbReference type="Google" id="ProtNLM"/>
    </source>
</evidence>
<keyword evidence="1" id="KW-0472">Membrane</keyword>
<accession>A0A1G2SJP7</accession>
<dbReference type="EMBL" id="MHUZ01000037">
    <property type="protein sequence ID" value="OHA84631.1"/>
    <property type="molecule type" value="Genomic_DNA"/>
</dbReference>
<dbReference type="AlphaFoldDB" id="A0A1G2SJP7"/>
<feature type="transmembrane region" description="Helical" evidence="1">
    <location>
        <begin position="410"/>
        <end position="431"/>
    </location>
</feature>
<evidence type="ECO:0000313" key="3">
    <source>
        <dbReference type="Proteomes" id="UP000178168"/>
    </source>
</evidence>
<keyword evidence="1" id="KW-1133">Transmembrane helix</keyword>
<sequence>MRSSSFTKLFWSITFGIMATFTFPSIALANHLGFVYNGVLYEVQDNPDGTPNSDRPATPIYIVEGIFAGYPKPVAIIPQNSPIPALSPNAINAHEFDVRLNDFDTIDTRTIPVADDAQIAAAARRITDDSNFQDIRADQREIAEDNSTFGLSCSIGTGFELNQCIVLGFRMLVYMPTTGILAIAGSVFDVAAAYSLSPQVIDATFGDDISTSFVEKGWGLIRNLSNIIFIFLLLYIGIKTVLGLGDWKKQVLNIIIVALLINFSLFFTKIVIDASNLLALQFYNNIGSGSAAVAGSDGFAQITGFAPRSISTNLSDAVSPERLIQMDSYQAWVAADRSVYTLIVVFLVAAVINLALAFAFFSAAFLFIGRLIALWIIMITSPIAFIGIIFPQINKVASGKWVEQLTNQALVAPVFLFFIYIVSFIAGSSLFKIALT</sequence>
<feature type="transmembrane region" description="Helical" evidence="1">
    <location>
        <begin position="339"/>
        <end position="365"/>
    </location>
</feature>
<gene>
    <name evidence="2" type="ORF">A2591_02815</name>
</gene>
<proteinExistence type="predicted"/>
<organism evidence="2 3">
    <name type="scientific">Candidatus Yonathbacteria bacterium RIFOXYD1_FULL_52_36</name>
    <dbReference type="NCBI Taxonomy" id="1802730"/>
    <lineage>
        <taxon>Bacteria</taxon>
        <taxon>Candidatus Yonathiibacteriota</taxon>
    </lineage>
</organism>
<dbReference type="Proteomes" id="UP000178168">
    <property type="component" value="Unassembled WGS sequence"/>
</dbReference>
<feature type="transmembrane region" description="Helical" evidence="1">
    <location>
        <begin position="372"/>
        <end position="390"/>
    </location>
</feature>
<name>A0A1G2SJP7_9BACT</name>
<comment type="caution">
    <text evidence="2">The sequence shown here is derived from an EMBL/GenBank/DDBJ whole genome shotgun (WGS) entry which is preliminary data.</text>
</comment>